<dbReference type="Gene3D" id="3.40.50.11700">
    <property type="match status" value="1"/>
</dbReference>
<proteinExistence type="predicted"/>
<feature type="domain" description="DUF6293" evidence="2">
    <location>
        <begin position="205"/>
        <end position="293"/>
    </location>
</feature>
<dbReference type="Pfam" id="PF22665">
    <property type="entry name" value="WHD_DUF6293"/>
    <property type="match status" value="1"/>
</dbReference>
<dbReference type="AlphaFoldDB" id="A0A9R1CWD3"/>
<evidence type="ECO:0000259" key="1">
    <source>
        <dbReference type="Pfam" id="PF19810"/>
    </source>
</evidence>
<evidence type="ECO:0000259" key="2">
    <source>
        <dbReference type="Pfam" id="PF22665"/>
    </source>
</evidence>
<dbReference type="RefSeq" id="WP_256030937.1">
    <property type="nucleotide sequence ID" value="NZ_JAHLKM010000038.1"/>
</dbReference>
<name>A0A9R1CWD3_9EURY</name>
<accession>A0A9R1CWD3</accession>
<dbReference type="InterPro" id="IPR046260">
    <property type="entry name" value="HFX_2341-like_N"/>
</dbReference>
<dbReference type="Proteomes" id="UP001139494">
    <property type="component" value="Unassembled WGS sequence"/>
</dbReference>
<gene>
    <name evidence="3" type="ORF">KM295_15245</name>
</gene>
<dbReference type="InterPro" id="IPR054162">
    <property type="entry name" value="DUF6293_C"/>
</dbReference>
<reference evidence="3" key="1">
    <citation type="journal article" date="2023" name="Front. Microbiol.">
        <title>Genomic-based phylogenetic and metabolic analyses of the genus Natronomonas, and description of Natronomonas aquatica sp. nov.</title>
        <authorList>
            <person name="Garcia-Roldan A."/>
            <person name="Duran-Viseras A."/>
            <person name="de la Haba R.R."/>
            <person name="Corral P."/>
            <person name="Sanchez-Porro C."/>
            <person name="Ventosa A."/>
        </authorList>
    </citation>
    <scope>NUCLEOTIDE SEQUENCE</scope>
    <source>
        <strain evidence="3">F2-12</strain>
    </source>
</reference>
<dbReference type="Pfam" id="PF19810">
    <property type="entry name" value="HFX_2341_N"/>
    <property type="match status" value="1"/>
</dbReference>
<dbReference type="EMBL" id="JAHLKM010000038">
    <property type="protein sequence ID" value="MCQ4334809.1"/>
    <property type="molecule type" value="Genomic_DNA"/>
</dbReference>
<organism evidence="3 4">
    <name type="scientific">Natronomonas aquatica</name>
    <dbReference type="NCBI Taxonomy" id="2841590"/>
    <lineage>
        <taxon>Archaea</taxon>
        <taxon>Methanobacteriati</taxon>
        <taxon>Methanobacteriota</taxon>
        <taxon>Stenosarchaea group</taxon>
        <taxon>Halobacteria</taxon>
        <taxon>Halobacteriales</taxon>
        <taxon>Natronomonadaceae</taxon>
        <taxon>Natronomonas</taxon>
    </lineage>
</organism>
<keyword evidence="4" id="KW-1185">Reference proteome</keyword>
<evidence type="ECO:0000313" key="3">
    <source>
        <dbReference type="EMBL" id="MCQ4334809.1"/>
    </source>
</evidence>
<protein>
    <submittedName>
        <fullName evidence="3">MarR family transcriptional regulator</fullName>
    </submittedName>
</protein>
<feature type="domain" description="HFX-2341-like N-terminal" evidence="1">
    <location>
        <begin position="5"/>
        <end position="144"/>
    </location>
</feature>
<comment type="caution">
    <text evidence="3">The sequence shown here is derived from an EMBL/GenBank/DDBJ whole genome shotgun (WGS) entry which is preliminary data.</text>
</comment>
<evidence type="ECO:0000313" key="4">
    <source>
        <dbReference type="Proteomes" id="UP001139494"/>
    </source>
</evidence>
<sequence length="294" mass="33317">MSENVHVIPVGFDFERLIQPISQGTFQETDRVLLIHSTSDPENNRRAELANTMVEELNDAFDRILGIEVNHVTVDDIYDYEGLYVFAYEIIANEIEDGQTVYLNISSMPRTVAFAFATAGAAHIIEDPAQRSRIHTYYVSPEKYMVIDMIEELETEIAFLDDRLEETDDAELRERKDQMADLVSNVMNRGVTRGTKQLNGDQHVEFPPPPMANLNDTEKEILSFLAREGPAGSISSVGRGLAESKGEEFDDAFRSRVQYNVEELIEKGYIHREEAGNSHKVSLSKMGSLWVRTH</sequence>